<reference evidence="2 3" key="1">
    <citation type="submission" date="2019-04" db="EMBL/GenBank/DDBJ databases">
        <authorList>
            <person name="Van Vliet M D."/>
        </authorList>
    </citation>
    <scope>NUCLEOTIDE SEQUENCE [LARGE SCALE GENOMIC DNA]</scope>
    <source>
        <strain evidence="2 3">F21</strain>
    </source>
</reference>
<dbReference type="InterPro" id="IPR018647">
    <property type="entry name" value="SLFN_3-like_DNA/RNA_helicase"/>
</dbReference>
<dbReference type="InterPro" id="IPR027417">
    <property type="entry name" value="P-loop_NTPase"/>
</dbReference>
<gene>
    <name evidence="2" type="ORF">SCARR_01889</name>
</gene>
<dbReference type="EMBL" id="CAAHFH010000001">
    <property type="protein sequence ID" value="VGO19829.1"/>
    <property type="molecule type" value="Genomic_DNA"/>
</dbReference>
<accession>A0A6C2UIP5</accession>
<name>A0A6C2UIP5_9BACT</name>
<keyword evidence="3" id="KW-1185">Reference proteome</keyword>
<dbReference type="SMART" id="SM00382">
    <property type="entry name" value="AAA"/>
    <property type="match status" value="1"/>
</dbReference>
<dbReference type="SUPFAM" id="SSF52540">
    <property type="entry name" value="P-loop containing nucleoside triphosphate hydrolases"/>
    <property type="match status" value="1"/>
</dbReference>
<proteinExistence type="predicted"/>
<dbReference type="RefSeq" id="WP_168433166.1">
    <property type="nucleotide sequence ID" value="NZ_CAAHFH010000001.1"/>
</dbReference>
<dbReference type="AlphaFoldDB" id="A0A6C2UIP5"/>
<dbReference type="Proteomes" id="UP000346198">
    <property type="component" value="Unassembled WGS sequence"/>
</dbReference>
<dbReference type="InterPro" id="IPR003593">
    <property type="entry name" value="AAA+_ATPase"/>
</dbReference>
<dbReference type="Gene3D" id="3.40.50.300">
    <property type="entry name" value="P-loop containing nucleotide triphosphate hydrolases"/>
    <property type="match status" value="1"/>
</dbReference>
<protein>
    <recommendedName>
        <fullName evidence="1">AAA+ ATPase domain-containing protein</fullName>
    </recommendedName>
</protein>
<evidence type="ECO:0000313" key="2">
    <source>
        <dbReference type="EMBL" id="VGO19829.1"/>
    </source>
</evidence>
<evidence type="ECO:0000259" key="1">
    <source>
        <dbReference type="SMART" id="SM00382"/>
    </source>
</evidence>
<evidence type="ECO:0000313" key="3">
    <source>
        <dbReference type="Proteomes" id="UP000346198"/>
    </source>
</evidence>
<dbReference type="Pfam" id="PF09848">
    <property type="entry name" value="SLFN-g3_helicase"/>
    <property type="match status" value="1"/>
</dbReference>
<organism evidence="2 3">
    <name type="scientific">Pontiella sulfatireligans</name>
    <dbReference type="NCBI Taxonomy" id="2750658"/>
    <lineage>
        <taxon>Bacteria</taxon>
        <taxon>Pseudomonadati</taxon>
        <taxon>Kiritimatiellota</taxon>
        <taxon>Kiritimatiellia</taxon>
        <taxon>Kiritimatiellales</taxon>
        <taxon>Pontiellaceae</taxon>
        <taxon>Pontiella</taxon>
    </lineage>
</organism>
<feature type="domain" description="AAA+ ATPase" evidence="1">
    <location>
        <begin position="263"/>
        <end position="416"/>
    </location>
</feature>
<sequence>MLVYQGKTSEFIEDVRNNTLTDIMTDNFSNRWGHKVGASELTSWQNSLSRVRDLIEIAQLHDNMIALEYEIPYSQQNRIDCLLFGCGEGASKNVVLIELKQWSSVKALPDEGNFVETYTGGMERVVPHPSQQIKGYHHYLKGFISEFENEPELTLFSCAYCHNYNNKMGEGLYHPIYNKLIEDFPVYSKQDVQNFASKLKELLYAGNGFEIFNRFMQSSVKPSKKLLENVTKVIQNESVFSLLNEQLVAKNLIWSKVRKFKDKKTVIIVHGGPGTGKSLIALNVLAEAAKRGKKVFYGCKSKPFIEGLKKLVGSTGAILFSNLYRFLPSKMEENELDLLLIDEAHRIEKTSNHRYTRIADKTDMPQIDQLIRCAKTAVFFIDDKQNVRSQEIGHSGLIKESAKRIGCELAEVTLYTQYRCMGSNNYLLWLESVLGYTDDIHKFDENDIFDFRIFDSAESVYEALSEKEAEKANSARMVAGFCWPWSKDLDAEGQLEKDVKIGKFAMPWETHGNITKPPKGYVKWFEWAYKPEGFKQVGCIYTAQGFEFDYIGVIIGDDLCPNPESTRLTANMDATFDPTLRRSADNFEHHVKNIYRTLLTRGMRGCYVYFTNKNTEQYFRNRVGENMS</sequence>